<feature type="domain" description="ABC transmembrane type-1" evidence="9">
    <location>
        <begin position="76"/>
        <end position="276"/>
    </location>
</feature>
<dbReference type="PANTHER" id="PTHR43357:SF4">
    <property type="entry name" value="INNER MEMBRANE ABC TRANSPORTER PERMEASE PROTEIN YDCV"/>
    <property type="match status" value="1"/>
</dbReference>
<evidence type="ECO:0000313" key="11">
    <source>
        <dbReference type="Proteomes" id="UP000306575"/>
    </source>
</evidence>
<feature type="transmembrane region" description="Helical" evidence="8">
    <location>
        <begin position="72"/>
        <end position="100"/>
    </location>
</feature>
<dbReference type="PANTHER" id="PTHR43357">
    <property type="entry name" value="INNER MEMBRANE ABC TRANSPORTER PERMEASE PROTEIN YDCV"/>
    <property type="match status" value="1"/>
</dbReference>
<evidence type="ECO:0000313" key="10">
    <source>
        <dbReference type="EMBL" id="TKZ20835.1"/>
    </source>
</evidence>
<evidence type="ECO:0000256" key="5">
    <source>
        <dbReference type="ARBA" id="ARBA00022692"/>
    </source>
</evidence>
<evidence type="ECO:0000256" key="8">
    <source>
        <dbReference type="RuleBase" id="RU363032"/>
    </source>
</evidence>
<evidence type="ECO:0000256" key="3">
    <source>
        <dbReference type="ARBA" id="ARBA00022475"/>
    </source>
</evidence>
<keyword evidence="7 8" id="KW-0472">Membrane</keyword>
<evidence type="ECO:0000259" key="9">
    <source>
        <dbReference type="PROSITE" id="PS50928"/>
    </source>
</evidence>
<keyword evidence="3" id="KW-1003">Cell membrane</keyword>
<dbReference type="SUPFAM" id="SSF161098">
    <property type="entry name" value="MetI-like"/>
    <property type="match status" value="1"/>
</dbReference>
<dbReference type="AlphaFoldDB" id="A0A4U7N4X3"/>
<feature type="transmembrane region" description="Helical" evidence="8">
    <location>
        <begin position="112"/>
        <end position="136"/>
    </location>
</feature>
<proteinExistence type="inferred from homology"/>
<evidence type="ECO:0000256" key="6">
    <source>
        <dbReference type="ARBA" id="ARBA00022989"/>
    </source>
</evidence>
<dbReference type="Gene3D" id="1.10.3720.10">
    <property type="entry name" value="MetI-like"/>
    <property type="match status" value="1"/>
</dbReference>
<feature type="transmembrane region" description="Helical" evidence="8">
    <location>
        <begin position="213"/>
        <end position="237"/>
    </location>
</feature>
<keyword evidence="5 8" id="KW-0812">Transmembrane</keyword>
<dbReference type="GO" id="GO:0055085">
    <property type="term" value="P:transmembrane transport"/>
    <property type="evidence" value="ECO:0007669"/>
    <property type="project" value="InterPro"/>
</dbReference>
<keyword evidence="6 8" id="KW-1133">Transmembrane helix</keyword>
<evidence type="ECO:0000256" key="2">
    <source>
        <dbReference type="ARBA" id="ARBA00022448"/>
    </source>
</evidence>
<comment type="subcellular location">
    <subcellularLocation>
        <location evidence="1">Cell inner membrane</location>
        <topology evidence="1">Multi-pass membrane protein</topology>
    </subcellularLocation>
    <subcellularLocation>
        <location evidence="8">Cell membrane</location>
        <topology evidence="8">Multi-pass membrane protein</topology>
    </subcellularLocation>
</comment>
<dbReference type="GO" id="GO:0005886">
    <property type="term" value="C:plasma membrane"/>
    <property type="evidence" value="ECO:0007669"/>
    <property type="project" value="UniProtKB-SubCell"/>
</dbReference>
<evidence type="ECO:0000256" key="1">
    <source>
        <dbReference type="ARBA" id="ARBA00004429"/>
    </source>
</evidence>
<dbReference type="PROSITE" id="PS50928">
    <property type="entry name" value="ABC_TM1"/>
    <property type="match status" value="1"/>
</dbReference>
<keyword evidence="2 8" id="KW-0813">Transport</keyword>
<keyword evidence="4" id="KW-0997">Cell inner membrane</keyword>
<feature type="transmembrane region" description="Helical" evidence="8">
    <location>
        <begin position="156"/>
        <end position="178"/>
    </location>
</feature>
<gene>
    <name evidence="10" type="ORF">FAP39_08430</name>
</gene>
<comment type="similarity">
    <text evidence="8">Belongs to the binding-protein-dependent transport system permease family.</text>
</comment>
<accession>A0A4U7N4X3</accession>
<feature type="transmembrane region" description="Helical" evidence="8">
    <location>
        <begin position="257"/>
        <end position="279"/>
    </location>
</feature>
<dbReference type="RefSeq" id="WP_138015964.1">
    <property type="nucleotide sequence ID" value="NZ_SULI01000008.1"/>
</dbReference>
<name>A0A4U7N4X3_9RHOB</name>
<organism evidence="10 11">
    <name type="scientific">Shimia litoralis</name>
    <dbReference type="NCBI Taxonomy" id="420403"/>
    <lineage>
        <taxon>Bacteria</taxon>
        <taxon>Pseudomonadati</taxon>
        <taxon>Pseudomonadota</taxon>
        <taxon>Alphaproteobacteria</taxon>
        <taxon>Rhodobacterales</taxon>
        <taxon>Roseobacteraceae</taxon>
    </lineage>
</organism>
<dbReference type="OrthoDB" id="9808399at2"/>
<dbReference type="Pfam" id="PF00528">
    <property type="entry name" value="BPD_transp_1"/>
    <property type="match status" value="1"/>
</dbReference>
<dbReference type="Proteomes" id="UP000306575">
    <property type="component" value="Unassembled WGS sequence"/>
</dbReference>
<dbReference type="EMBL" id="SULI01000008">
    <property type="protein sequence ID" value="TKZ20835.1"/>
    <property type="molecule type" value="Genomic_DNA"/>
</dbReference>
<dbReference type="InterPro" id="IPR035906">
    <property type="entry name" value="MetI-like_sf"/>
</dbReference>
<dbReference type="CDD" id="cd06261">
    <property type="entry name" value="TM_PBP2"/>
    <property type="match status" value="1"/>
</dbReference>
<feature type="transmembrane region" description="Helical" evidence="8">
    <location>
        <begin position="12"/>
        <end position="38"/>
    </location>
</feature>
<sequence length="285" mass="31528">MIPSIPQPRLLTFAYGTYVALFFVFLALPLVVVAVFAFNDGQFPSLPWEGFTWNWFFGVERPMIGVFHERSILRAIGTSVFVAFLVSALSVCVGLSNAFLFNRYNFRGQSLLYVLMLLPLVIPGIVLGISILVFSSRVANEVWDAYQIDLEILRPGLWLVVLGQFSFITTIATLVVGARLQKFDRTLEEAALNLGASQLTAIRTVTLPFLRPALIGAFVVAFLMSFENFNTTLMLVGSDAPLTIAMFDRLKEGSTPLLNAVSLLLMIGSSLLALIMIAFQDKSKR</sequence>
<evidence type="ECO:0000256" key="7">
    <source>
        <dbReference type="ARBA" id="ARBA00023136"/>
    </source>
</evidence>
<keyword evidence="11" id="KW-1185">Reference proteome</keyword>
<comment type="caution">
    <text evidence="10">The sequence shown here is derived from an EMBL/GenBank/DDBJ whole genome shotgun (WGS) entry which is preliminary data.</text>
</comment>
<dbReference type="InterPro" id="IPR000515">
    <property type="entry name" value="MetI-like"/>
</dbReference>
<evidence type="ECO:0000256" key="4">
    <source>
        <dbReference type="ARBA" id="ARBA00022519"/>
    </source>
</evidence>
<reference evidence="10 11" key="1">
    <citation type="submission" date="2019-04" db="EMBL/GenBank/DDBJ databases">
        <title>Genome sequence of Pelagicola litoralis CL-ES2.</title>
        <authorList>
            <person name="Cao J."/>
        </authorList>
    </citation>
    <scope>NUCLEOTIDE SEQUENCE [LARGE SCALE GENOMIC DNA]</scope>
    <source>
        <strain evidence="10 11">CL-ES2</strain>
    </source>
</reference>
<protein>
    <submittedName>
        <fullName evidence="10">ABC transporter permease</fullName>
    </submittedName>
</protein>